<dbReference type="InParanoid" id="D7FRJ7"/>
<dbReference type="Proteomes" id="UP000002630">
    <property type="component" value="Linkage Group LG14"/>
</dbReference>
<keyword evidence="3" id="KW-1185">Reference proteome</keyword>
<dbReference type="EMBL" id="FN648393">
    <property type="protein sequence ID" value="CBJ30788.1"/>
    <property type="molecule type" value="Genomic_DNA"/>
</dbReference>
<proteinExistence type="predicted"/>
<protein>
    <recommendedName>
        <fullName evidence="4">Nucleotide-diphospho-sugar transferase domain-containing protein</fullName>
    </recommendedName>
</protein>
<evidence type="ECO:0008006" key="4">
    <source>
        <dbReference type="Google" id="ProtNLM"/>
    </source>
</evidence>
<reference evidence="2 3" key="1">
    <citation type="journal article" date="2010" name="Nature">
        <title>The Ectocarpus genome and the independent evolution of multicellularity in brown algae.</title>
        <authorList>
            <person name="Cock J.M."/>
            <person name="Sterck L."/>
            <person name="Rouze P."/>
            <person name="Scornet D."/>
            <person name="Allen A.E."/>
            <person name="Amoutzias G."/>
            <person name="Anthouard V."/>
            <person name="Artiguenave F."/>
            <person name="Aury J.M."/>
            <person name="Badger J.H."/>
            <person name="Beszteri B."/>
            <person name="Billiau K."/>
            <person name="Bonnet E."/>
            <person name="Bothwell J.H."/>
            <person name="Bowler C."/>
            <person name="Boyen C."/>
            <person name="Brownlee C."/>
            <person name="Carrano C.J."/>
            <person name="Charrier B."/>
            <person name="Cho G.Y."/>
            <person name="Coelho S.M."/>
            <person name="Collen J."/>
            <person name="Corre E."/>
            <person name="Da Silva C."/>
            <person name="Delage L."/>
            <person name="Delaroque N."/>
            <person name="Dittami S.M."/>
            <person name="Doulbeau S."/>
            <person name="Elias M."/>
            <person name="Farnham G."/>
            <person name="Gachon C.M."/>
            <person name="Gschloessl B."/>
            <person name="Heesch S."/>
            <person name="Jabbari K."/>
            <person name="Jubin C."/>
            <person name="Kawai H."/>
            <person name="Kimura K."/>
            <person name="Kloareg B."/>
            <person name="Kupper F.C."/>
            <person name="Lang D."/>
            <person name="Le Bail A."/>
            <person name="Leblanc C."/>
            <person name="Lerouge P."/>
            <person name="Lohr M."/>
            <person name="Lopez P.J."/>
            <person name="Martens C."/>
            <person name="Maumus F."/>
            <person name="Michel G."/>
            <person name="Miranda-Saavedra D."/>
            <person name="Morales J."/>
            <person name="Moreau H."/>
            <person name="Motomura T."/>
            <person name="Nagasato C."/>
            <person name="Napoli C.A."/>
            <person name="Nelson D.R."/>
            <person name="Nyvall-Collen P."/>
            <person name="Peters A.F."/>
            <person name="Pommier C."/>
            <person name="Potin P."/>
            <person name="Poulain J."/>
            <person name="Quesneville H."/>
            <person name="Read B."/>
            <person name="Rensing S.A."/>
            <person name="Ritter A."/>
            <person name="Rousvoal S."/>
            <person name="Samanta M."/>
            <person name="Samson G."/>
            <person name="Schroeder D.C."/>
            <person name="Segurens B."/>
            <person name="Strittmatter M."/>
            <person name="Tonon T."/>
            <person name="Tregear J.W."/>
            <person name="Valentin K."/>
            <person name="von Dassow P."/>
            <person name="Yamagishi T."/>
            <person name="Van de Peer Y."/>
            <person name="Wincker P."/>
        </authorList>
    </citation>
    <scope>NUCLEOTIDE SEQUENCE [LARGE SCALE GENOMIC DNA]</scope>
    <source>
        <strain evidence="3">Ec32 / CCAP1310/4</strain>
    </source>
</reference>
<feature type="chain" id="PRO_5003095419" description="Nucleotide-diphospho-sugar transferase domain-containing protein" evidence="1">
    <location>
        <begin position="34"/>
        <end position="407"/>
    </location>
</feature>
<accession>D7FRJ7</accession>
<name>D7FRJ7_ECTSI</name>
<keyword evidence="1" id="KW-0732">Signal</keyword>
<evidence type="ECO:0000256" key="1">
    <source>
        <dbReference type="SAM" id="SignalP"/>
    </source>
</evidence>
<dbReference type="AlphaFoldDB" id="D7FRJ7"/>
<sequence length="407" mass="45859">MGTCFPAVCMAAPRRWCACFIFAFALLVSLALLRPPGASPSPSLRLVEGVDWQNAPRIDLVCRTYGAAIQIFWQTFIPTYLMFWPISSWKSSGLVVILDGDSAFDHRIGTLLQNINLPSKVQVKYETPAPPGTLCNNWRSEGYARQQYSNFYADLYTDADYMGIIDTDAAFISPVVPSDLFDEGKPILRGMNIITQWQSETSRKATGGFPYVGRFMTRIAFPIIIKSEHFSQMRQVIAENLGAETFEEAFKVICSAGKESYSQFEIMINYLWYYHHDEYSWHIADRDNGDFHGLNLQGRARASDDGSVVAANVPAIFVMKHLDDKDVFTLNDDMYENVCLGSNNEAGNCQRRPPAQNDGHAQTLKWSVGSTTWGDTYKDHSRRVSRAGSAFQWRGEEDEDWVHVGGQ</sequence>
<evidence type="ECO:0000313" key="2">
    <source>
        <dbReference type="EMBL" id="CBJ30788.1"/>
    </source>
</evidence>
<feature type="signal peptide" evidence="1">
    <location>
        <begin position="1"/>
        <end position="33"/>
    </location>
</feature>
<gene>
    <name evidence="2" type="ORF">Esi_0215_0033</name>
</gene>
<dbReference type="EMBL" id="FN649739">
    <property type="protein sequence ID" value="CBJ30788.1"/>
    <property type="molecule type" value="Genomic_DNA"/>
</dbReference>
<organism evidence="2 3">
    <name type="scientific">Ectocarpus siliculosus</name>
    <name type="common">Brown alga</name>
    <name type="synonym">Conferva siliculosa</name>
    <dbReference type="NCBI Taxonomy" id="2880"/>
    <lineage>
        <taxon>Eukaryota</taxon>
        <taxon>Sar</taxon>
        <taxon>Stramenopiles</taxon>
        <taxon>Ochrophyta</taxon>
        <taxon>PX clade</taxon>
        <taxon>Phaeophyceae</taxon>
        <taxon>Ectocarpales</taxon>
        <taxon>Ectocarpaceae</taxon>
        <taxon>Ectocarpus</taxon>
    </lineage>
</organism>
<evidence type="ECO:0000313" key="3">
    <source>
        <dbReference type="Proteomes" id="UP000002630"/>
    </source>
</evidence>
<dbReference type="OrthoDB" id="5952652at2759"/>